<name>A0ABU0GVH6_9BACL</name>
<proteinExistence type="predicted"/>
<organism evidence="3 4">
    <name type="scientific">Planomicrobium stackebrandtii</name>
    <dbReference type="NCBI Taxonomy" id="253160"/>
    <lineage>
        <taxon>Bacteria</taxon>
        <taxon>Bacillati</taxon>
        <taxon>Bacillota</taxon>
        <taxon>Bacilli</taxon>
        <taxon>Bacillales</taxon>
        <taxon>Caryophanaceae</taxon>
        <taxon>Planomicrobium</taxon>
    </lineage>
</organism>
<dbReference type="PANTHER" id="PTHR43592:SF15">
    <property type="entry name" value="CAAX AMINO TERMINAL PROTEASE FAMILY PROTEIN"/>
    <property type="match status" value="1"/>
</dbReference>
<feature type="transmembrane region" description="Helical" evidence="1">
    <location>
        <begin position="121"/>
        <end position="139"/>
    </location>
</feature>
<dbReference type="PANTHER" id="PTHR43592">
    <property type="entry name" value="CAAX AMINO TERMINAL PROTEASE"/>
    <property type="match status" value="1"/>
</dbReference>
<evidence type="ECO:0000313" key="3">
    <source>
        <dbReference type="EMBL" id="MDQ0428575.1"/>
    </source>
</evidence>
<keyword evidence="1" id="KW-0472">Membrane</keyword>
<feature type="transmembrane region" description="Helical" evidence="1">
    <location>
        <begin position="32"/>
        <end position="54"/>
    </location>
</feature>
<comment type="caution">
    <text evidence="3">The sequence shown here is derived from an EMBL/GenBank/DDBJ whole genome shotgun (WGS) entry which is preliminary data.</text>
</comment>
<dbReference type="Pfam" id="PF02517">
    <property type="entry name" value="Rce1-like"/>
    <property type="match status" value="1"/>
</dbReference>
<reference evidence="3 4" key="1">
    <citation type="submission" date="2023-07" db="EMBL/GenBank/DDBJ databases">
        <title>Genomic Encyclopedia of Type Strains, Phase IV (KMG-IV): sequencing the most valuable type-strain genomes for metagenomic binning, comparative biology and taxonomic classification.</title>
        <authorList>
            <person name="Goeker M."/>
        </authorList>
    </citation>
    <scope>NUCLEOTIDE SEQUENCE [LARGE SCALE GENOMIC DNA]</scope>
    <source>
        <strain evidence="3 4">DSM 16419</strain>
    </source>
</reference>
<dbReference type="GO" id="GO:0006508">
    <property type="term" value="P:proteolysis"/>
    <property type="evidence" value="ECO:0007669"/>
    <property type="project" value="UniProtKB-KW"/>
</dbReference>
<keyword evidence="3" id="KW-0645">Protease</keyword>
<feature type="transmembrane region" description="Helical" evidence="1">
    <location>
        <begin position="236"/>
        <end position="258"/>
    </location>
</feature>
<feature type="transmembrane region" description="Helical" evidence="1">
    <location>
        <begin position="7"/>
        <end position="26"/>
    </location>
</feature>
<feature type="domain" description="CAAX prenyl protease 2/Lysostaphin resistance protein A-like" evidence="2">
    <location>
        <begin position="125"/>
        <end position="209"/>
    </location>
</feature>
<dbReference type="GO" id="GO:0008233">
    <property type="term" value="F:peptidase activity"/>
    <property type="evidence" value="ECO:0007669"/>
    <property type="project" value="UniProtKB-KW"/>
</dbReference>
<evidence type="ECO:0000256" key="1">
    <source>
        <dbReference type="SAM" id="Phobius"/>
    </source>
</evidence>
<dbReference type="EMBL" id="JAUSWB010000003">
    <property type="protein sequence ID" value="MDQ0428575.1"/>
    <property type="molecule type" value="Genomic_DNA"/>
</dbReference>
<keyword evidence="1" id="KW-0812">Transmembrane</keyword>
<dbReference type="InterPro" id="IPR003675">
    <property type="entry name" value="Rce1/LyrA-like_dom"/>
</dbReference>
<keyword evidence="3" id="KW-0378">Hydrolase</keyword>
<dbReference type="RefSeq" id="WP_308786744.1">
    <property type="nucleotide sequence ID" value="NZ_JAUSWB010000003.1"/>
</dbReference>
<protein>
    <submittedName>
        <fullName evidence="3">Membrane protease YdiL (CAAX protease family)</fullName>
    </submittedName>
</protein>
<evidence type="ECO:0000313" key="4">
    <source>
        <dbReference type="Proteomes" id="UP001241988"/>
    </source>
</evidence>
<feature type="transmembrane region" description="Helical" evidence="1">
    <location>
        <begin position="196"/>
        <end position="216"/>
    </location>
</feature>
<keyword evidence="1" id="KW-1133">Transmembrane helix</keyword>
<feature type="transmembrane region" description="Helical" evidence="1">
    <location>
        <begin position="168"/>
        <end position="189"/>
    </location>
</feature>
<feature type="transmembrane region" description="Helical" evidence="1">
    <location>
        <begin position="75"/>
        <end position="96"/>
    </location>
</feature>
<evidence type="ECO:0000259" key="2">
    <source>
        <dbReference type="Pfam" id="PF02517"/>
    </source>
</evidence>
<sequence>MSEERKSPNMFGWMLGASIVSIFILLQVTQNVLIIGVAMLLVFYVVLPVPFVRYHFKKRGVKLSQVFFFRGTLRWLLPVLGLTVLVTSFSVSIYWLQLRGLMSIAPTAVELALMPQPFPDTLWYLVATGFILAVIAPIAEEFVFRGLILNWLVAGFGFWKGIGLSSLIFGIFHINFFGAFLFAVMASLLYLKTGNLLVPILLHSANNFVAVYQSFVNPSFPQWLMISSINDLYAKSVPNLIVLAGSLTLLLFIIAWLARGLEDKIEETRVF</sequence>
<feature type="transmembrane region" description="Helical" evidence="1">
    <location>
        <begin position="146"/>
        <end position="162"/>
    </location>
</feature>
<keyword evidence="4" id="KW-1185">Reference proteome</keyword>
<dbReference type="Proteomes" id="UP001241988">
    <property type="component" value="Unassembled WGS sequence"/>
</dbReference>
<accession>A0ABU0GVH6</accession>
<gene>
    <name evidence="3" type="ORF">QOZ98_001401</name>
</gene>